<comment type="caution">
    <text evidence="2">The sequence shown here is derived from an EMBL/GenBank/DDBJ whole genome shotgun (WGS) entry which is preliminary data.</text>
</comment>
<dbReference type="Proteomes" id="UP000693981">
    <property type="component" value="Unassembled WGS sequence"/>
</dbReference>
<reference evidence="2" key="1">
    <citation type="submission" date="2021-02" db="EMBL/GenBank/DDBJ databases">
        <authorList>
            <person name="Palmer J.M."/>
        </authorList>
    </citation>
    <scope>NUCLEOTIDE SEQUENCE</scope>
    <source>
        <strain evidence="2">SCRP23</strain>
    </source>
</reference>
<dbReference type="OrthoDB" id="2163395at2759"/>
<evidence type="ECO:0000313" key="2">
    <source>
        <dbReference type="EMBL" id="KAG7401302.1"/>
    </source>
</evidence>
<name>A0A8T1X542_9STRA</name>
<protein>
    <submittedName>
        <fullName evidence="2">WD repeat-containing protein 91</fullName>
    </submittedName>
</protein>
<feature type="region of interest" description="Disordered" evidence="1">
    <location>
        <begin position="78"/>
        <end position="145"/>
    </location>
</feature>
<sequence length="460" mass="51406">MNRGDACKKPSLVNRAVQKRRENAITEENRRLKERLTHLKPYYDTKKWDDEWHQHAHKFSHMHQDGTVGYLLPHTKMSAKGMAPSSRGMCRTSRVTPANASGLPSLGKTSKHNSIRADRPKEQSAKVCGPRGSGSRSDDSEASDEDAILQVRELEPCLLLEATTRSGVEVSVDELQIELTRSGIAELGDRGLMIRAAWKDGIRGELLVNIELLIQVAQVVDDLEIMIKLETVSHIPNAGNIPSLSTLLTDDELKKLLVGTVQQLRFQVSTTPPSAVSQSRLLISWGLRGSKIGVPDADNDKCNNSNSPRERLRPRTCPSTIASNHEQQQQHEDEMQDDYYEEDYNEYTGRSDIKTDMETRKLDWAAQLKAATILNMEGTRRRTVLRKGSVMYLVSSWFEEETSVQTIKAMGVGSTVADAGPLIVEISYNPREIEELLHQLDEGSLTVLAMIKKTVGPFLP</sequence>
<feature type="compositionally biased region" description="Basic and acidic residues" evidence="1">
    <location>
        <begin position="115"/>
        <end position="124"/>
    </location>
</feature>
<feature type="region of interest" description="Disordered" evidence="1">
    <location>
        <begin position="295"/>
        <end position="317"/>
    </location>
</feature>
<proteinExistence type="predicted"/>
<gene>
    <name evidence="2" type="primary">WDR91_1</name>
    <name evidence="2" type="ORF">PHYBOEH_002106</name>
</gene>
<accession>A0A8T1X542</accession>
<dbReference type="EMBL" id="JAGDFL010000015">
    <property type="protein sequence ID" value="KAG7401302.1"/>
    <property type="molecule type" value="Genomic_DNA"/>
</dbReference>
<organism evidence="2 3">
    <name type="scientific">Phytophthora boehmeriae</name>
    <dbReference type="NCBI Taxonomy" id="109152"/>
    <lineage>
        <taxon>Eukaryota</taxon>
        <taxon>Sar</taxon>
        <taxon>Stramenopiles</taxon>
        <taxon>Oomycota</taxon>
        <taxon>Peronosporomycetes</taxon>
        <taxon>Peronosporales</taxon>
        <taxon>Peronosporaceae</taxon>
        <taxon>Phytophthora</taxon>
    </lineage>
</organism>
<evidence type="ECO:0000256" key="1">
    <source>
        <dbReference type="SAM" id="MobiDB-lite"/>
    </source>
</evidence>
<evidence type="ECO:0000313" key="3">
    <source>
        <dbReference type="Proteomes" id="UP000693981"/>
    </source>
</evidence>
<keyword evidence="3" id="KW-1185">Reference proteome</keyword>
<dbReference type="AlphaFoldDB" id="A0A8T1X542"/>